<feature type="region of interest" description="Disordered" evidence="1">
    <location>
        <begin position="94"/>
        <end position="140"/>
    </location>
</feature>
<proteinExistence type="predicted"/>
<dbReference type="EMBL" id="LWDG02000668">
    <property type="protein sequence ID" value="KAE8263312.1"/>
    <property type="molecule type" value="Genomic_DNA"/>
</dbReference>
<organism evidence="2 3">
    <name type="scientific">Tilletia walkeri</name>
    <dbReference type="NCBI Taxonomy" id="117179"/>
    <lineage>
        <taxon>Eukaryota</taxon>
        <taxon>Fungi</taxon>
        <taxon>Dikarya</taxon>
        <taxon>Basidiomycota</taxon>
        <taxon>Ustilaginomycotina</taxon>
        <taxon>Exobasidiomycetes</taxon>
        <taxon>Tilletiales</taxon>
        <taxon>Tilletiaceae</taxon>
        <taxon>Tilletia</taxon>
    </lineage>
</organism>
<keyword evidence="3" id="KW-1185">Reference proteome</keyword>
<feature type="compositionally biased region" description="Low complexity" evidence="1">
    <location>
        <begin position="104"/>
        <end position="117"/>
    </location>
</feature>
<reference evidence="2" key="2">
    <citation type="journal article" date="2019" name="IMA Fungus">
        <title>Genome sequencing and comparison of five Tilletia species to identify candidate genes for the detection of regulated species infecting wheat.</title>
        <authorList>
            <person name="Nguyen H.D.T."/>
            <person name="Sultana T."/>
            <person name="Kesanakurti P."/>
            <person name="Hambleton S."/>
        </authorList>
    </citation>
    <scope>NUCLEOTIDE SEQUENCE</scope>
    <source>
        <strain evidence="2">DAOMC 236422</strain>
    </source>
</reference>
<reference evidence="2" key="1">
    <citation type="submission" date="2016-04" db="EMBL/GenBank/DDBJ databases">
        <authorList>
            <person name="Nguyen H.D."/>
            <person name="Samba Siva P."/>
            <person name="Cullis J."/>
            <person name="Levesque C.A."/>
            <person name="Hambleton S."/>
        </authorList>
    </citation>
    <scope>NUCLEOTIDE SEQUENCE</scope>
    <source>
        <strain evidence="2">DAOMC 236422</strain>
    </source>
</reference>
<evidence type="ECO:0000313" key="2">
    <source>
        <dbReference type="EMBL" id="KAE8263312.1"/>
    </source>
</evidence>
<sequence>MPTTWINLAAAATTLADMEKELLHQLAIVEVAEKEVVGRRAMTAEAQERANGAAELLAEKVANLNSYNDGLATIQESNKDARTSLRIAHKRLFSEIEEDDPENPSSDPLSSVSADSPGPCLSCGRAGPRYRAASGGVEPSVMPNILAAGTTQL</sequence>
<accession>A0A8X7N1A1</accession>
<dbReference type="Proteomes" id="UP000078113">
    <property type="component" value="Unassembled WGS sequence"/>
</dbReference>
<gene>
    <name evidence="2" type="ORF">A4X09_0g7261</name>
</gene>
<dbReference type="AlphaFoldDB" id="A0A8X7N1A1"/>
<evidence type="ECO:0000313" key="3">
    <source>
        <dbReference type="Proteomes" id="UP000078113"/>
    </source>
</evidence>
<comment type="caution">
    <text evidence="2">The sequence shown here is derived from an EMBL/GenBank/DDBJ whole genome shotgun (WGS) entry which is preliminary data.</text>
</comment>
<evidence type="ECO:0000256" key="1">
    <source>
        <dbReference type="SAM" id="MobiDB-lite"/>
    </source>
</evidence>
<name>A0A8X7N1A1_9BASI</name>
<protein>
    <submittedName>
        <fullName evidence="2">Uncharacterized protein</fullName>
    </submittedName>
</protein>